<dbReference type="Proteomes" id="UP000305109">
    <property type="component" value="Unassembled WGS sequence"/>
</dbReference>
<accession>A0ABY2RFF8</accession>
<evidence type="ECO:0000313" key="2">
    <source>
        <dbReference type="Proteomes" id="UP000305109"/>
    </source>
</evidence>
<keyword evidence="2" id="KW-1185">Reference proteome</keyword>
<dbReference type="EMBL" id="SUMD01000011">
    <property type="protein sequence ID" value="TJZ75457.1"/>
    <property type="molecule type" value="Genomic_DNA"/>
</dbReference>
<protein>
    <submittedName>
        <fullName evidence="1">Uncharacterized protein</fullName>
    </submittedName>
</protein>
<evidence type="ECO:0000313" key="1">
    <source>
        <dbReference type="EMBL" id="TJZ75457.1"/>
    </source>
</evidence>
<proteinExistence type="predicted"/>
<dbReference type="RefSeq" id="WP_136911571.1">
    <property type="nucleotide sequence ID" value="NZ_SUMD01000011.1"/>
</dbReference>
<sequence>MDEAERLYPRVLARMTQLMREVDEHGDGGPASERAAEDIRRLTSKTVEPSELLYAWESEGEEVVAFRLSLPDPPVVEDISFGELTTLVHRAMTHPVPAGDGFASTFSSYLDRWYAALLRRNFARYRPQLFNRRRSPGGDWYDPSAEEIATAISPRDS</sequence>
<organism evidence="1 2">
    <name type="scientific">Rhodococcus oryzae</name>
    <dbReference type="NCBI Taxonomy" id="2571143"/>
    <lineage>
        <taxon>Bacteria</taxon>
        <taxon>Bacillati</taxon>
        <taxon>Actinomycetota</taxon>
        <taxon>Actinomycetes</taxon>
        <taxon>Mycobacteriales</taxon>
        <taxon>Nocardiaceae</taxon>
        <taxon>Rhodococcus</taxon>
    </lineage>
</organism>
<gene>
    <name evidence="1" type="ORF">FCG67_20960</name>
</gene>
<name>A0ABY2RFF8_9NOCA</name>
<reference evidence="1 2" key="1">
    <citation type="submission" date="2019-04" db="EMBL/GenBank/DDBJ databases">
        <title>Rhodococcus oryzae sp. nov., a novel actinomycete isolated from rhizosphere soil of rice (Oryza sativa L.).</title>
        <authorList>
            <person name="Li C."/>
        </authorList>
    </citation>
    <scope>NUCLEOTIDE SEQUENCE [LARGE SCALE GENOMIC DNA]</scope>
    <source>
        <strain evidence="1 2">NEAU-CX67</strain>
    </source>
</reference>
<comment type="caution">
    <text evidence="1">The sequence shown here is derived from an EMBL/GenBank/DDBJ whole genome shotgun (WGS) entry which is preliminary data.</text>
</comment>